<dbReference type="EMBL" id="CP011005">
    <property type="protein sequence ID" value="AJT41851.1"/>
    <property type="molecule type" value="Genomic_DNA"/>
</dbReference>
<keyword evidence="3" id="KW-1185">Reference proteome</keyword>
<proteinExistence type="predicted"/>
<feature type="transmembrane region" description="Helical" evidence="1">
    <location>
        <begin position="61"/>
        <end position="81"/>
    </location>
</feature>
<feature type="transmembrane region" description="Helical" evidence="1">
    <location>
        <begin position="32"/>
        <end position="55"/>
    </location>
</feature>
<organism evidence="2 3">
    <name type="scientific">Psychromicrobium lacuslunae</name>
    <dbReference type="NCBI Taxonomy" id="1618207"/>
    <lineage>
        <taxon>Bacteria</taxon>
        <taxon>Bacillati</taxon>
        <taxon>Actinomycetota</taxon>
        <taxon>Actinomycetes</taxon>
        <taxon>Micrococcales</taxon>
        <taxon>Micrococcaceae</taxon>
        <taxon>Psychromicrobium</taxon>
    </lineage>
</organism>
<gene>
    <name evidence="2" type="ORF">UM93_10600</name>
</gene>
<keyword evidence="1" id="KW-0812">Transmembrane</keyword>
<dbReference type="Proteomes" id="UP000061839">
    <property type="component" value="Chromosome"/>
</dbReference>
<keyword evidence="1" id="KW-0472">Membrane</keyword>
<dbReference type="RefSeq" id="WP_045075485.1">
    <property type="nucleotide sequence ID" value="NZ_CP011005.1"/>
</dbReference>
<reference evidence="2 3" key="1">
    <citation type="journal article" date="2015" name="Genome Announc.">
        <title>Complete Genome Sequencing of Protease-Producing Novel Arthrobacter sp. Strain IHBB 11108 Using PacBio Single-Molecule Real-Time Sequencing Technology.</title>
        <authorList>
            <person name="Kiran S."/>
            <person name="Swarnkar M.K."/>
            <person name="Pal M."/>
            <person name="Thakur R."/>
            <person name="Tewari R."/>
            <person name="Singh A.K."/>
            <person name="Gulati A."/>
        </authorList>
    </citation>
    <scope>NUCLEOTIDE SEQUENCE [LARGE SCALE GENOMIC DNA]</scope>
    <source>
        <strain evidence="2 3">IHBB 11108</strain>
    </source>
</reference>
<evidence type="ECO:0000313" key="3">
    <source>
        <dbReference type="Proteomes" id="UP000061839"/>
    </source>
</evidence>
<protein>
    <submittedName>
        <fullName evidence="2">Uncharacterized protein</fullName>
    </submittedName>
</protein>
<evidence type="ECO:0000256" key="1">
    <source>
        <dbReference type="SAM" id="Phobius"/>
    </source>
</evidence>
<dbReference type="KEGG" id="ari:UM93_10600"/>
<name>A0A0D4C0F6_9MICC</name>
<keyword evidence="1" id="KW-1133">Transmembrane helix</keyword>
<evidence type="ECO:0000313" key="2">
    <source>
        <dbReference type="EMBL" id="AJT41851.1"/>
    </source>
</evidence>
<dbReference type="HOGENOM" id="CLU_2520442_0_0_11"/>
<dbReference type="AlphaFoldDB" id="A0A0D4C0F6"/>
<dbReference type="PATRIC" id="fig|1618207.4.peg.2149"/>
<sequence>MIDSLEQGIAPRHFNQVQKVAPKFTFRPVHGAAILATLTAIFLISTLVLLLGALALGMALWWIPTLIATLLCGAGAVWLTANYR</sequence>
<accession>A0A0D4C0F6</accession>